<protein>
    <submittedName>
        <fullName evidence="1">Uncharacterized protein</fullName>
    </submittedName>
</protein>
<dbReference type="EMBL" id="JABZXL010000040">
    <property type="protein sequence ID" value="MBF1660041.1"/>
    <property type="molecule type" value="Genomic_DNA"/>
</dbReference>
<dbReference type="AlphaFoldDB" id="A0A930L706"/>
<sequence>MPYYTVEVSTKPIQEKIGRTWELDVCTFLPDGPVEHTARLSLSQATALDSLDGFEALKKYALLSDEVTESGHPFVEGFRKPKGQAESLELEDELMRFLHETFGLWWDDDQDVDDDIFKNIPAAQWYAVVTAGITTNSERGPKNGRRILYLVLTPDEEEK</sequence>
<gene>
    <name evidence="1" type="ORF">HXO58_09470</name>
</gene>
<name>A0A930L706_9MICC</name>
<dbReference type="Proteomes" id="UP000713964">
    <property type="component" value="Unassembled WGS sequence"/>
</dbReference>
<evidence type="ECO:0000313" key="2">
    <source>
        <dbReference type="Proteomes" id="UP000713964"/>
    </source>
</evidence>
<comment type="caution">
    <text evidence="1">The sequence shown here is derived from an EMBL/GenBank/DDBJ whole genome shotgun (WGS) entry which is preliminary data.</text>
</comment>
<reference evidence="1" key="1">
    <citation type="submission" date="2020-04" db="EMBL/GenBank/DDBJ databases">
        <title>Deep metagenomics examines the oral microbiome during advanced dental caries in children, revealing novel taxa and co-occurrences with host molecules.</title>
        <authorList>
            <person name="Baker J.L."/>
            <person name="Morton J.T."/>
            <person name="Dinis M."/>
            <person name="Alvarez R."/>
            <person name="Tran N.C."/>
            <person name="Knight R."/>
            <person name="Edlund A."/>
        </authorList>
    </citation>
    <scope>NUCLEOTIDE SEQUENCE</scope>
    <source>
        <strain evidence="1">JCVI_29_bin.11</strain>
    </source>
</reference>
<proteinExistence type="predicted"/>
<accession>A0A930L706</accession>
<evidence type="ECO:0000313" key="1">
    <source>
        <dbReference type="EMBL" id="MBF1660041.1"/>
    </source>
</evidence>
<organism evidence="1 2">
    <name type="scientific">Rothia mucilaginosa</name>
    <dbReference type="NCBI Taxonomy" id="43675"/>
    <lineage>
        <taxon>Bacteria</taxon>
        <taxon>Bacillati</taxon>
        <taxon>Actinomycetota</taxon>
        <taxon>Actinomycetes</taxon>
        <taxon>Micrococcales</taxon>
        <taxon>Micrococcaceae</taxon>
        <taxon>Rothia</taxon>
    </lineage>
</organism>